<evidence type="ECO:0000313" key="3">
    <source>
        <dbReference type="Proteomes" id="UP001228636"/>
    </source>
</evidence>
<reference evidence="2 3" key="1">
    <citation type="journal article" date="2014" name="Int. J. Syst. Evol. Microbiol.">
        <title>Complete genome sequence of Corynebacterium casei LMG S-19264T (=DSM 44701T), isolated from a smear-ripened cheese.</title>
        <authorList>
            <consortium name="US DOE Joint Genome Institute (JGI-PGF)"/>
            <person name="Walter F."/>
            <person name="Albersmeier A."/>
            <person name="Kalinowski J."/>
            <person name="Ruckert C."/>
        </authorList>
    </citation>
    <scope>NUCLEOTIDE SEQUENCE [LARGE SCALE GENOMIC DNA]</scope>
    <source>
        <strain evidence="2 3">CECT 8670</strain>
    </source>
</reference>
<comment type="caution">
    <text evidence="2">The sequence shown here is derived from an EMBL/GenBank/DDBJ whole genome shotgun (WGS) entry which is preliminary data.</text>
</comment>
<sequence>MELNLFWTEFAENELEGIYKYYREKAGIVISKKLIKGIYNETLNLKNQPEIGQIEGVLENRKEEFRYLIYKNYKIIYWINSKESRIEVSDVFDTRQYPSKIKRNK</sequence>
<dbReference type="AlphaFoldDB" id="A0AAJ1QZY0"/>
<dbReference type="EMBL" id="JAUFQH010000016">
    <property type="protein sequence ID" value="MDN3620870.1"/>
    <property type="molecule type" value="Genomic_DNA"/>
</dbReference>
<dbReference type="InterPro" id="IPR035093">
    <property type="entry name" value="RelE/ParE_toxin_dom_sf"/>
</dbReference>
<evidence type="ECO:0000256" key="1">
    <source>
        <dbReference type="ARBA" id="ARBA00022649"/>
    </source>
</evidence>
<name>A0AAJ1QZY0_9FLAO</name>
<dbReference type="SUPFAM" id="SSF143011">
    <property type="entry name" value="RelE-like"/>
    <property type="match status" value="1"/>
</dbReference>
<protein>
    <submittedName>
        <fullName evidence="2">Type II toxin-antitoxin system RelE/ParE family toxin</fullName>
    </submittedName>
</protein>
<keyword evidence="1" id="KW-1277">Toxin-antitoxin system</keyword>
<dbReference type="RefSeq" id="WP_261972245.1">
    <property type="nucleotide sequence ID" value="NZ_CP103460.1"/>
</dbReference>
<organism evidence="2 3">
    <name type="scientific">Polaribacter sejongensis</name>
    <dbReference type="NCBI Taxonomy" id="985043"/>
    <lineage>
        <taxon>Bacteria</taxon>
        <taxon>Pseudomonadati</taxon>
        <taxon>Bacteroidota</taxon>
        <taxon>Flavobacteriia</taxon>
        <taxon>Flavobacteriales</taxon>
        <taxon>Flavobacteriaceae</taxon>
    </lineage>
</organism>
<accession>A0AAJ1QZY0</accession>
<proteinExistence type="predicted"/>
<dbReference type="InterPro" id="IPR007712">
    <property type="entry name" value="RelE/ParE_toxin"/>
</dbReference>
<dbReference type="Gene3D" id="3.30.2310.20">
    <property type="entry name" value="RelE-like"/>
    <property type="match status" value="1"/>
</dbReference>
<dbReference type="Proteomes" id="UP001228636">
    <property type="component" value="Unassembled WGS sequence"/>
</dbReference>
<dbReference type="Pfam" id="PF05016">
    <property type="entry name" value="ParE_toxin"/>
    <property type="match status" value="1"/>
</dbReference>
<gene>
    <name evidence="2" type="ORF">QWY81_15500</name>
</gene>
<evidence type="ECO:0000313" key="2">
    <source>
        <dbReference type="EMBL" id="MDN3620870.1"/>
    </source>
</evidence>